<dbReference type="GO" id="GO:0006914">
    <property type="term" value="P:autophagy"/>
    <property type="evidence" value="ECO:0007669"/>
    <property type="project" value="UniProtKB-KW"/>
</dbReference>
<dbReference type="EMBL" id="BDDD01001447">
    <property type="protein sequence ID" value="GAV76050.1"/>
    <property type="molecule type" value="Genomic_DNA"/>
</dbReference>
<evidence type="ECO:0000256" key="5">
    <source>
        <dbReference type="ARBA" id="ARBA00022701"/>
    </source>
</evidence>
<dbReference type="GO" id="GO:0016020">
    <property type="term" value="C:membrane"/>
    <property type="evidence" value="ECO:0007669"/>
    <property type="project" value="UniProtKB-SubCell"/>
</dbReference>
<comment type="similarity">
    <text evidence="4 12">Belongs to the ATG8 family.</text>
</comment>
<comment type="caution">
    <text evidence="13">The sequence shown here is derived from an EMBL/GenBank/DDBJ whole genome shotgun (WGS) entry which is preliminary data.</text>
</comment>
<evidence type="ECO:0000256" key="11">
    <source>
        <dbReference type="PIRSR" id="PIRSR604241-50"/>
    </source>
</evidence>
<proteinExistence type="inferred from homology"/>
<keyword evidence="5" id="KW-0493">Microtubule</keyword>
<dbReference type="GO" id="GO:0005874">
    <property type="term" value="C:microtubule"/>
    <property type="evidence" value="ECO:0007669"/>
    <property type="project" value="UniProtKB-KW"/>
</dbReference>
<dbReference type="GO" id="GO:0005776">
    <property type="term" value="C:autophagosome"/>
    <property type="evidence" value="ECO:0007669"/>
    <property type="project" value="UniProtKB-ARBA"/>
</dbReference>
<protein>
    <recommendedName>
        <fullName evidence="12">Autophagy-related protein</fullName>
    </recommendedName>
</protein>
<feature type="lipid moiety-binding region" description="Phosphatidylserine amidated glycine; alternate" evidence="11">
    <location>
        <position position="54"/>
    </location>
</feature>
<feature type="non-terminal residue" evidence="13">
    <location>
        <position position="1"/>
    </location>
</feature>
<evidence type="ECO:0000256" key="12">
    <source>
        <dbReference type="RuleBase" id="RU004384"/>
    </source>
</evidence>
<comment type="function">
    <text evidence="1">Ubiquitin-like modifier involved in autophagosomes formation. May mediate the delivery of the autophagosomes to the vacuole via the microtubule cytoskeleton.</text>
</comment>
<keyword evidence="9" id="KW-0963">Cytoplasm</keyword>
<evidence type="ECO:0000256" key="3">
    <source>
        <dbReference type="ARBA" id="ARBA00004370"/>
    </source>
</evidence>
<keyword evidence="7" id="KW-0653">Protein transport</keyword>
<dbReference type="PANTHER" id="PTHR10969">
    <property type="entry name" value="MICROTUBULE-ASSOCIATED PROTEINS 1A/1B LIGHT CHAIN 3-RELATED"/>
    <property type="match status" value="1"/>
</dbReference>
<keyword evidence="8" id="KW-0472">Membrane</keyword>
<dbReference type="OrthoDB" id="6738456at2759"/>
<evidence type="ECO:0000256" key="4">
    <source>
        <dbReference type="ARBA" id="ARBA00007293"/>
    </source>
</evidence>
<dbReference type="InParanoid" id="A0A1Q3C752"/>
<dbReference type="Proteomes" id="UP000187406">
    <property type="component" value="Unassembled WGS sequence"/>
</dbReference>
<keyword evidence="12" id="KW-0072">Autophagy</keyword>
<evidence type="ECO:0000313" key="13">
    <source>
        <dbReference type="EMBL" id="GAV76050.1"/>
    </source>
</evidence>
<dbReference type="InterPro" id="IPR004241">
    <property type="entry name" value="Atg8-like"/>
</dbReference>
<dbReference type="SUPFAM" id="SSF54236">
    <property type="entry name" value="Ubiquitin-like"/>
    <property type="match status" value="1"/>
</dbReference>
<evidence type="ECO:0000313" key="14">
    <source>
        <dbReference type="Proteomes" id="UP000187406"/>
    </source>
</evidence>
<evidence type="ECO:0000256" key="9">
    <source>
        <dbReference type="ARBA" id="ARBA00023212"/>
    </source>
</evidence>
<feature type="non-terminal residue" evidence="13">
    <location>
        <position position="54"/>
    </location>
</feature>
<keyword evidence="6" id="KW-0833">Ubl conjugation pathway</keyword>
<evidence type="ECO:0000256" key="1">
    <source>
        <dbReference type="ARBA" id="ARBA00003307"/>
    </source>
</evidence>
<name>A0A1Q3C752_CEPFO</name>
<evidence type="ECO:0000256" key="6">
    <source>
        <dbReference type="ARBA" id="ARBA00022786"/>
    </source>
</evidence>
<keyword evidence="10 11" id="KW-0449">Lipoprotein</keyword>
<gene>
    <name evidence="13" type="ORF">CFOL_v3_19525</name>
</gene>
<dbReference type="STRING" id="3775.A0A1Q3C752"/>
<keyword evidence="9" id="KW-0206">Cytoskeleton</keyword>
<reference evidence="14" key="1">
    <citation type="submission" date="2016-04" db="EMBL/GenBank/DDBJ databases">
        <title>Cephalotus genome sequencing.</title>
        <authorList>
            <person name="Fukushima K."/>
            <person name="Hasebe M."/>
            <person name="Fang X."/>
        </authorList>
    </citation>
    <scope>NUCLEOTIDE SEQUENCE [LARGE SCALE GENOMIC DNA]</scope>
    <source>
        <strain evidence="14">cv. St1</strain>
    </source>
</reference>
<dbReference type="AlphaFoldDB" id="A0A1Q3C752"/>
<dbReference type="GO" id="GO:0015031">
    <property type="term" value="P:protein transport"/>
    <property type="evidence" value="ECO:0007669"/>
    <property type="project" value="UniProtKB-KW"/>
</dbReference>
<evidence type="ECO:0000256" key="2">
    <source>
        <dbReference type="ARBA" id="ARBA00004245"/>
    </source>
</evidence>
<accession>A0A1Q3C752</accession>
<dbReference type="InterPro" id="IPR029071">
    <property type="entry name" value="Ubiquitin-like_domsf"/>
</dbReference>
<sequence length="54" mass="6319">QFVSFIWKRIKLSAEKVIFIFVDNVLPPISVIYEEKKDDEFLLYVTYSGGKTFG</sequence>
<dbReference type="Pfam" id="PF02991">
    <property type="entry name" value="ATG8"/>
    <property type="match status" value="1"/>
</dbReference>
<comment type="subcellular location">
    <subcellularLocation>
        <location evidence="2">Cytoplasm</location>
        <location evidence="2">Cytoskeleton</location>
    </subcellularLocation>
    <subcellularLocation>
        <location evidence="3">Membrane</location>
    </subcellularLocation>
</comment>
<keyword evidence="7" id="KW-0813">Transport</keyword>
<evidence type="ECO:0000256" key="7">
    <source>
        <dbReference type="ARBA" id="ARBA00022927"/>
    </source>
</evidence>
<keyword evidence="14" id="KW-1185">Reference proteome</keyword>
<evidence type="ECO:0000256" key="8">
    <source>
        <dbReference type="ARBA" id="ARBA00023136"/>
    </source>
</evidence>
<evidence type="ECO:0000256" key="10">
    <source>
        <dbReference type="ARBA" id="ARBA00023288"/>
    </source>
</evidence>
<organism evidence="13 14">
    <name type="scientific">Cephalotus follicularis</name>
    <name type="common">Albany pitcher plant</name>
    <dbReference type="NCBI Taxonomy" id="3775"/>
    <lineage>
        <taxon>Eukaryota</taxon>
        <taxon>Viridiplantae</taxon>
        <taxon>Streptophyta</taxon>
        <taxon>Embryophyta</taxon>
        <taxon>Tracheophyta</taxon>
        <taxon>Spermatophyta</taxon>
        <taxon>Magnoliopsida</taxon>
        <taxon>eudicotyledons</taxon>
        <taxon>Gunneridae</taxon>
        <taxon>Pentapetalae</taxon>
        <taxon>rosids</taxon>
        <taxon>fabids</taxon>
        <taxon>Oxalidales</taxon>
        <taxon>Cephalotaceae</taxon>
        <taxon>Cephalotus</taxon>
    </lineage>
</organism>
<dbReference type="Gene3D" id="3.10.20.90">
    <property type="entry name" value="Phosphatidylinositol 3-kinase Catalytic Subunit, Chain A, domain 1"/>
    <property type="match status" value="1"/>
</dbReference>